<proteinExistence type="inferred from homology"/>
<feature type="binding site" evidence="11">
    <location>
        <position position="107"/>
    </location>
    <ligand>
        <name>Zn(2+)</name>
        <dbReference type="ChEBI" id="CHEBI:29105"/>
    </ligand>
</feature>
<dbReference type="PROSITE" id="PS00966">
    <property type="entry name" value="PMI_I_2"/>
    <property type="match status" value="1"/>
</dbReference>
<comment type="pathway">
    <text evidence="2 12">Nucleotide-sugar biosynthesis; GDP-alpha-D-mannose biosynthesis; alpha-D-mannose 1-phosphate from D-fructose 6-phosphate: step 1/2.</text>
</comment>
<dbReference type="EC" id="5.3.1.8" evidence="4"/>
<dbReference type="PRINTS" id="PR00714">
    <property type="entry name" value="MAN6PISMRASE"/>
</dbReference>
<dbReference type="UniPathway" id="UPA00126">
    <property type="reaction ID" value="UER00423"/>
</dbReference>
<evidence type="ECO:0000256" key="10">
    <source>
        <dbReference type="PIRSR" id="PIRSR001480-1"/>
    </source>
</evidence>
<dbReference type="InterPro" id="IPR018050">
    <property type="entry name" value="Pmannose_isomerase-type1_CS"/>
</dbReference>
<keyword evidence="5 11" id="KW-0479">Metal-binding</keyword>
<accession>A0A2S2Q795</accession>
<dbReference type="CDD" id="cd07011">
    <property type="entry name" value="cupin_PMI_type_I_N"/>
    <property type="match status" value="1"/>
</dbReference>
<evidence type="ECO:0000259" key="13">
    <source>
        <dbReference type="Pfam" id="PF20511"/>
    </source>
</evidence>
<sequence>MLEVYELKCFIQNYLWGKRGSESEVSRLSLAGQHIESINEEQYYAELWMGAHSKSPSILKNSEQKLSDWINDNEEILGKSSILKFGNKLPFLMKVLSINSALSIQVHPSKDRAEELHKQFPELYPDSNHKPEMAIALSNFEGLCGFRPYSEIKFFLKEIPEFQLMLGYDLIRQFNDDINNSQILLKDIFYKLMTLEKEIISQNVKSHKSKLQSLCDDEKKKFLTVLFYRLDCWFPNDVGCFCIYFLNYIQLLPGQAIYLGANEPHAYIHGDCIECMACSDNVIRAGLTPKHIDVKTLCSMLNFNGAPVESKLFYGIQENSYTTLFRPPVPDFAVAHIKVPANNIYTLLKRDVASIILIVHGQCKIEESSDLIFSTGKVFLIPANKVVQLHVEIEFLELFQAFVNL</sequence>
<dbReference type="InterPro" id="IPR014710">
    <property type="entry name" value="RmlC-like_jellyroll"/>
</dbReference>
<evidence type="ECO:0000256" key="8">
    <source>
        <dbReference type="ARBA" id="ARBA00029741"/>
    </source>
</evidence>
<feature type="domain" description="Phosphomannose isomerase type I helical insertion" evidence="14">
    <location>
        <begin position="179"/>
        <end position="246"/>
    </location>
</feature>
<feature type="domain" description="Phosphomannose isomerase type I catalytic" evidence="13">
    <location>
        <begin position="5"/>
        <end position="148"/>
    </location>
</feature>
<dbReference type="OrthoDB" id="6605218at2759"/>
<dbReference type="EMBL" id="GGMS01004391">
    <property type="protein sequence ID" value="MBY73594.1"/>
    <property type="molecule type" value="Transcribed_RNA"/>
</dbReference>
<comment type="cofactor">
    <cofactor evidence="11">
        <name>Zn(2+)</name>
        <dbReference type="ChEBI" id="CHEBI:29105"/>
    </cofactor>
    <text evidence="11">Binds 1 zinc ion per subunit.</text>
</comment>
<evidence type="ECO:0000256" key="2">
    <source>
        <dbReference type="ARBA" id="ARBA00004666"/>
    </source>
</evidence>
<dbReference type="GO" id="GO:0009298">
    <property type="term" value="P:GDP-mannose biosynthetic process"/>
    <property type="evidence" value="ECO:0007669"/>
    <property type="project" value="UniProtKB-UniPathway"/>
</dbReference>
<evidence type="ECO:0000313" key="16">
    <source>
        <dbReference type="Proteomes" id="UP000694846"/>
    </source>
</evidence>
<feature type="binding site" evidence="11">
    <location>
        <position position="265"/>
    </location>
    <ligand>
        <name>Zn(2+)</name>
        <dbReference type="ChEBI" id="CHEBI:29105"/>
    </ligand>
</feature>
<dbReference type="Gene3D" id="1.10.441.10">
    <property type="entry name" value="Phosphomannose Isomerase, domain 2"/>
    <property type="match status" value="1"/>
</dbReference>
<evidence type="ECO:0000256" key="9">
    <source>
        <dbReference type="ARBA" id="ARBA00030762"/>
    </source>
</evidence>
<evidence type="ECO:0000313" key="17">
    <source>
        <dbReference type="RefSeq" id="XP_025421631.1"/>
    </source>
</evidence>
<dbReference type="GO" id="GO:0005829">
    <property type="term" value="C:cytosol"/>
    <property type="evidence" value="ECO:0007669"/>
    <property type="project" value="TreeGrafter"/>
</dbReference>
<keyword evidence="6 11" id="KW-0862">Zinc</keyword>
<dbReference type="PROSITE" id="PS00965">
    <property type="entry name" value="PMI_I_1"/>
    <property type="match status" value="1"/>
</dbReference>
<dbReference type="InterPro" id="IPR016305">
    <property type="entry name" value="Mannose-6-P_Isomerase"/>
</dbReference>
<dbReference type="Pfam" id="PF20511">
    <property type="entry name" value="PMI_typeI_cat"/>
    <property type="match status" value="1"/>
</dbReference>
<organism evidence="15">
    <name type="scientific">Sipha flava</name>
    <name type="common">yellow sugarcane aphid</name>
    <dbReference type="NCBI Taxonomy" id="143950"/>
    <lineage>
        <taxon>Eukaryota</taxon>
        <taxon>Metazoa</taxon>
        <taxon>Ecdysozoa</taxon>
        <taxon>Arthropoda</taxon>
        <taxon>Hexapoda</taxon>
        <taxon>Insecta</taxon>
        <taxon>Pterygota</taxon>
        <taxon>Neoptera</taxon>
        <taxon>Paraneoptera</taxon>
        <taxon>Hemiptera</taxon>
        <taxon>Sternorrhyncha</taxon>
        <taxon>Aphidomorpha</taxon>
        <taxon>Aphidoidea</taxon>
        <taxon>Aphididae</taxon>
        <taxon>Sipha</taxon>
    </lineage>
</organism>
<dbReference type="Proteomes" id="UP000694846">
    <property type="component" value="Unplaced"/>
</dbReference>
<feature type="binding site" evidence="11">
    <location>
        <position position="132"/>
    </location>
    <ligand>
        <name>Zn(2+)</name>
        <dbReference type="ChEBI" id="CHEBI:29105"/>
    </ligand>
</feature>
<dbReference type="GO" id="GO:0008270">
    <property type="term" value="F:zinc ion binding"/>
    <property type="evidence" value="ECO:0007669"/>
    <property type="project" value="InterPro"/>
</dbReference>
<keyword evidence="7 15" id="KW-0413">Isomerase</keyword>
<keyword evidence="16" id="KW-1185">Reference proteome</keyword>
<evidence type="ECO:0000256" key="7">
    <source>
        <dbReference type="ARBA" id="ARBA00023235"/>
    </source>
</evidence>
<dbReference type="RefSeq" id="XP_025421631.1">
    <property type="nucleotide sequence ID" value="XM_025565846.1"/>
</dbReference>
<feature type="active site" evidence="10">
    <location>
        <position position="284"/>
    </location>
</feature>
<dbReference type="Gene3D" id="2.60.120.10">
    <property type="entry name" value="Jelly Rolls"/>
    <property type="match status" value="2"/>
</dbReference>
<evidence type="ECO:0000256" key="6">
    <source>
        <dbReference type="ARBA" id="ARBA00022833"/>
    </source>
</evidence>
<dbReference type="AlphaFoldDB" id="A0A2S2Q795"/>
<dbReference type="InterPro" id="IPR001250">
    <property type="entry name" value="Man6P_Isoase-1"/>
</dbReference>
<dbReference type="Pfam" id="PF20512">
    <property type="entry name" value="PMI_typeI_hel"/>
    <property type="match status" value="1"/>
</dbReference>
<dbReference type="NCBIfam" id="TIGR00218">
    <property type="entry name" value="manA"/>
    <property type="match status" value="1"/>
</dbReference>
<gene>
    <name evidence="15" type="primary">Mpi</name>
    <name evidence="17" type="synonym">LOC112691559</name>
    <name evidence="15" type="ORF">g.52713</name>
</gene>
<protein>
    <recommendedName>
        <fullName evidence="4">mannose-6-phosphate isomerase</fullName>
        <ecNumber evidence="4">5.3.1.8</ecNumber>
    </recommendedName>
    <alternativeName>
        <fullName evidence="8">Phosphohexomutase</fullName>
    </alternativeName>
    <alternativeName>
        <fullName evidence="9">Phosphomannose isomerase</fullName>
    </alternativeName>
</protein>
<comment type="similarity">
    <text evidence="3">Belongs to the mannose-6-phosphate isomerase type 1 family.</text>
</comment>
<evidence type="ECO:0000313" key="15">
    <source>
        <dbReference type="EMBL" id="MBY73594.1"/>
    </source>
</evidence>
<dbReference type="InterPro" id="IPR011051">
    <property type="entry name" value="RmlC_Cupin_sf"/>
</dbReference>
<name>A0A2S2Q795_9HEMI</name>
<reference evidence="17" key="2">
    <citation type="submission" date="2025-04" db="UniProtKB">
        <authorList>
            <consortium name="RefSeq"/>
        </authorList>
    </citation>
    <scope>IDENTIFICATION</scope>
    <source>
        <tissue evidence="17">Whole body</tissue>
    </source>
</reference>
<evidence type="ECO:0000256" key="3">
    <source>
        <dbReference type="ARBA" id="ARBA00010772"/>
    </source>
</evidence>
<evidence type="ECO:0000256" key="4">
    <source>
        <dbReference type="ARBA" id="ARBA00011956"/>
    </source>
</evidence>
<evidence type="ECO:0000259" key="14">
    <source>
        <dbReference type="Pfam" id="PF20512"/>
    </source>
</evidence>
<dbReference type="PANTHER" id="PTHR10309">
    <property type="entry name" value="MANNOSE-6-PHOSPHATE ISOMERASE"/>
    <property type="match status" value="1"/>
</dbReference>
<dbReference type="PANTHER" id="PTHR10309:SF0">
    <property type="entry name" value="MANNOSE-6-PHOSPHATE ISOMERASE"/>
    <property type="match status" value="1"/>
</dbReference>
<dbReference type="GO" id="GO:0004476">
    <property type="term" value="F:mannose-6-phosphate isomerase activity"/>
    <property type="evidence" value="ECO:0007669"/>
    <property type="project" value="UniProtKB-EC"/>
</dbReference>
<evidence type="ECO:0000256" key="1">
    <source>
        <dbReference type="ARBA" id="ARBA00000757"/>
    </source>
</evidence>
<reference evidence="15" key="1">
    <citation type="submission" date="2018-04" db="EMBL/GenBank/DDBJ databases">
        <title>Transcriptome assembly of Sipha flava.</title>
        <authorList>
            <person name="Scully E.D."/>
            <person name="Geib S.M."/>
            <person name="Palmer N.A."/>
            <person name="Koch K."/>
            <person name="Bradshaw J."/>
            <person name="Heng-Moss T."/>
            <person name="Sarath G."/>
        </authorList>
    </citation>
    <scope>NUCLEOTIDE SEQUENCE</scope>
</reference>
<dbReference type="InterPro" id="IPR046457">
    <property type="entry name" value="PMI_typeI_cat"/>
</dbReference>
<dbReference type="GO" id="GO:0005975">
    <property type="term" value="P:carbohydrate metabolic process"/>
    <property type="evidence" value="ECO:0007669"/>
    <property type="project" value="InterPro"/>
</dbReference>
<dbReference type="PIRSF" id="PIRSF001480">
    <property type="entry name" value="Mannose-6-phosphate_isomerase"/>
    <property type="match status" value="1"/>
</dbReference>
<dbReference type="FunFam" id="2.60.120.10:FF:000044">
    <property type="entry name" value="Mannose-6-phosphate isomerase"/>
    <property type="match status" value="1"/>
</dbReference>
<evidence type="ECO:0000256" key="12">
    <source>
        <dbReference type="RuleBase" id="RU004248"/>
    </source>
</evidence>
<comment type="catalytic activity">
    <reaction evidence="1">
        <text>D-mannose 6-phosphate = D-fructose 6-phosphate</text>
        <dbReference type="Rhea" id="RHEA:12356"/>
        <dbReference type="ChEBI" id="CHEBI:58735"/>
        <dbReference type="ChEBI" id="CHEBI:61527"/>
        <dbReference type="EC" id="5.3.1.8"/>
    </reaction>
</comment>
<feature type="binding site" evidence="11">
    <location>
        <position position="105"/>
    </location>
    <ligand>
        <name>Zn(2+)</name>
        <dbReference type="ChEBI" id="CHEBI:29105"/>
    </ligand>
</feature>
<evidence type="ECO:0000256" key="5">
    <source>
        <dbReference type="ARBA" id="ARBA00022723"/>
    </source>
</evidence>
<dbReference type="SUPFAM" id="SSF51182">
    <property type="entry name" value="RmlC-like cupins"/>
    <property type="match status" value="1"/>
</dbReference>
<dbReference type="InterPro" id="IPR046458">
    <property type="entry name" value="PMI_typeI_hel"/>
</dbReference>
<evidence type="ECO:0000256" key="11">
    <source>
        <dbReference type="PIRSR" id="PIRSR001480-2"/>
    </source>
</evidence>